<dbReference type="GO" id="GO:0005634">
    <property type="term" value="C:nucleus"/>
    <property type="evidence" value="ECO:0007669"/>
    <property type="project" value="TreeGrafter"/>
</dbReference>
<feature type="region of interest" description="Disordered" evidence="1">
    <location>
        <begin position="39"/>
        <end position="208"/>
    </location>
</feature>
<evidence type="ECO:0000313" key="4">
    <source>
        <dbReference type="Proteomes" id="UP000266188"/>
    </source>
</evidence>
<keyword evidence="4" id="KW-1185">Reference proteome</keyword>
<dbReference type="Proteomes" id="UP000266188">
    <property type="component" value="Unassembled WGS sequence"/>
</dbReference>
<feature type="region of interest" description="Disordered" evidence="1">
    <location>
        <begin position="505"/>
        <end position="529"/>
    </location>
</feature>
<feature type="region of interest" description="Disordered" evidence="1">
    <location>
        <begin position="1149"/>
        <end position="1171"/>
    </location>
</feature>
<name>A0A3A2ZI11_9EURO</name>
<dbReference type="InterPro" id="IPR027417">
    <property type="entry name" value="P-loop_NTPase"/>
</dbReference>
<sequence>MAMGQPRAIHPFFQKGHLFLPLSGQFYSSPVDYGTLATSTSNDTVDGTTNRRCAQNDGPHSNNSGEADSPPTAMLDHDPNSSRRKRRKTKEHTEFGPIENFLGVDCSGNGSALPDHTSNAEPHASTVEGVNPVQESQPSELRTAIGELPGSDPGDSTASNGLSGGRYRKRRTLKLNANGKLLSSPTSSGAEERPQRKGKGKARKSAGLKIKHDEKSLVVIKYATENGNKERVGKLIDGIINGRIKHEAPVRPTIPTTIRSEPPKPTHPFFLKKPTRNSDTFEASPHVCSTSTVGRSQDEGAHDTPLIPRNKSTAALEKPFSSFKPRAKFPEPVNALWPPRGLVHVKGFDTVDNKLSSSPSSLSMDQKKSKMAAIRINDQENVLLSCYIDAQRSQSDQAAKTLRIPGRSTAPGRTLQKALSKQFSEASSGANPDNSCPLESCHPAIRKLSSSMQTSLTAFDRGDFETSLWAQKYAPCSADEVLQIGREPLMLRDWLKELMISAVDTGKQSTDRSRSKKDGKRRQAKKRKMAKELDGFIVSSGSESSEMGQLSDSDEDELAGDVTVSAKRTVMRTGDLGFGTGGAGEKRQVSNVILLSGPSGCGKTASVYAVANELDFEIFEINPGSRRTSRDILERVGDMTQNHLVNNLNGRDDLPITDEAKRSKMRSFFKSPSEKRVAQNEVDNEVDPKQTRHQKQSLILLEEADLLFEEDKQFWSGVMTLICQSKRPIVITCNDESLIPLQDISFHAILRFRAPPQDLAVDYLLLVAGNEGHMLGRNAVDALWTAYRKDLRKALTDLNFWCQMGIGSDKSGLDWIMDRSRPGSDLDKEGNQLRVLSLNTYRHFMGWLSRDMTYDSSLNSQIESSKESLHWWNLSIQDSESMTDSTQLQTAYLTPESFASKSNSERLDELRQVSEYVDMRSDLDILCSSCSTGQNQDTVDISTPPMSEKQRASYIEGYPLLHADLESDYTLLSASIGSTLGVLMRRATQPTAEINAESLQAPLVLANVAKSSATTPSAASALAAFEPIMQANYVFPLPTGRLAPSFENGLGPLFEDLAPYIRAIVAFDLRLEKHRIQLSGLLSQGSTGAKRVRTTRASRAALEGGNKSYTRKERWFPPDMNPAQVLATGNREWQDRLLQLGYFGVGTTGETVRGGEADNSTSSDSSGEGGI</sequence>
<evidence type="ECO:0000313" key="3">
    <source>
        <dbReference type="EMBL" id="RJE22742.1"/>
    </source>
</evidence>
<dbReference type="AlphaFoldDB" id="A0A3A2ZI11"/>
<feature type="compositionally biased region" description="Polar residues" evidence="1">
    <location>
        <begin position="277"/>
        <end position="295"/>
    </location>
</feature>
<feature type="compositionally biased region" description="Polar residues" evidence="1">
    <location>
        <begin position="39"/>
        <end position="66"/>
    </location>
</feature>
<evidence type="ECO:0000256" key="1">
    <source>
        <dbReference type="SAM" id="MobiDB-lite"/>
    </source>
</evidence>
<comment type="caution">
    <text evidence="3">The sequence shown here is derived from an EMBL/GenBank/DDBJ whole genome shotgun (WGS) entry which is preliminary data.</text>
</comment>
<dbReference type="EMBL" id="MVGC01000153">
    <property type="protein sequence ID" value="RJE22742.1"/>
    <property type="molecule type" value="Genomic_DNA"/>
</dbReference>
<evidence type="ECO:0000259" key="2">
    <source>
        <dbReference type="SMART" id="SM00382"/>
    </source>
</evidence>
<dbReference type="GO" id="GO:0003677">
    <property type="term" value="F:DNA binding"/>
    <property type="evidence" value="ECO:0007669"/>
    <property type="project" value="TreeGrafter"/>
</dbReference>
<dbReference type="InterPro" id="IPR003593">
    <property type="entry name" value="AAA+_ATPase"/>
</dbReference>
<dbReference type="InterPro" id="IPR003959">
    <property type="entry name" value="ATPase_AAA_core"/>
</dbReference>
<dbReference type="GO" id="GO:0005524">
    <property type="term" value="F:ATP binding"/>
    <property type="evidence" value="ECO:0007669"/>
    <property type="project" value="InterPro"/>
</dbReference>
<dbReference type="SUPFAM" id="SSF52540">
    <property type="entry name" value="P-loop containing nucleoside triphosphate hydrolases"/>
    <property type="match status" value="1"/>
</dbReference>
<feature type="compositionally biased region" description="Polar residues" evidence="1">
    <location>
        <begin position="1158"/>
        <end position="1171"/>
    </location>
</feature>
<proteinExistence type="predicted"/>
<feature type="domain" description="AAA+ ATPase" evidence="2">
    <location>
        <begin position="589"/>
        <end position="765"/>
    </location>
</feature>
<dbReference type="STRING" id="2070753.A0A3A2ZI11"/>
<organism evidence="3 4">
    <name type="scientific">Aspergillus sclerotialis</name>
    <dbReference type="NCBI Taxonomy" id="2070753"/>
    <lineage>
        <taxon>Eukaryota</taxon>
        <taxon>Fungi</taxon>
        <taxon>Dikarya</taxon>
        <taxon>Ascomycota</taxon>
        <taxon>Pezizomycotina</taxon>
        <taxon>Eurotiomycetes</taxon>
        <taxon>Eurotiomycetidae</taxon>
        <taxon>Eurotiales</taxon>
        <taxon>Aspergillaceae</taxon>
        <taxon>Aspergillus</taxon>
        <taxon>Aspergillus subgen. Polypaecilum</taxon>
    </lineage>
</organism>
<dbReference type="Pfam" id="PF00004">
    <property type="entry name" value="AAA"/>
    <property type="match status" value="1"/>
</dbReference>
<dbReference type="PANTHER" id="PTHR23389">
    <property type="entry name" value="CHROMOSOME TRANSMISSION FIDELITY FACTOR 18"/>
    <property type="match status" value="1"/>
</dbReference>
<accession>A0A3A2ZI11</accession>
<gene>
    <name evidence="3" type="ORF">PHISCL_04921</name>
</gene>
<dbReference type="Gene3D" id="3.40.50.300">
    <property type="entry name" value="P-loop containing nucleotide triphosphate hydrolases"/>
    <property type="match status" value="1"/>
</dbReference>
<feature type="compositionally biased region" description="Basic residues" evidence="1">
    <location>
        <begin position="514"/>
        <end position="529"/>
    </location>
</feature>
<dbReference type="GO" id="GO:0016887">
    <property type="term" value="F:ATP hydrolysis activity"/>
    <property type="evidence" value="ECO:0007669"/>
    <property type="project" value="InterPro"/>
</dbReference>
<reference evidence="4" key="1">
    <citation type="submission" date="2017-02" db="EMBL/GenBank/DDBJ databases">
        <authorList>
            <person name="Tafer H."/>
            <person name="Lopandic K."/>
        </authorList>
    </citation>
    <scope>NUCLEOTIDE SEQUENCE [LARGE SCALE GENOMIC DNA]</scope>
    <source>
        <strain evidence="4">CBS 366.77</strain>
    </source>
</reference>
<dbReference type="OrthoDB" id="10064318at2759"/>
<dbReference type="CDD" id="cd00009">
    <property type="entry name" value="AAA"/>
    <property type="match status" value="1"/>
</dbReference>
<feature type="region of interest" description="Disordered" evidence="1">
    <location>
        <begin position="276"/>
        <end position="307"/>
    </location>
</feature>
<feature type="compositionally biased region" description="Basic residues" evidence="1">
    <location>
        <begin position="196"/>
        <end position="206"/>
    </location>
</feature>
<dbReference type="SMART" id="SM00382">
    <property type="entry name" value="AAA"/>
    <property type="match status" value="1"/>
</dbReference>
<protein>
    <recommendedName>
        <fullName evidence="2">AAA+ ATPase domain-containing protein</fullName>
    </recommendedName>
</protein>
<dbReference type="PANTHER" id="PTHR23389:SF21">
    <property type="entry name" value="ATPASE FAMILY AAA DOMAIN-CONTAINING PROTEIN 5"/>
    <property type="match status" value="1"/>
</dbReference>
<feature type="region of interest" description="Disordered" evidence="1">
    <location>
        <begin position="668"/>
        <end position="689"/>
    </location>
</feature>